<dbReference type="SUPFAM" id="SSF50249">
    <property type="entry name" value="Nucleic acid-binding proteins"/>
    <property type="match status" value="1"/>
</dbReference>
<dbReference type="EMBL" id="JAUZVZ010000005">
    <property type="protein sequence ID" value="MDP4535418.1"/>
    <property type="molecule type" value="Genomic_DNA"/>
</dbReference>
<keyword evidence="4 8" id="KW-0227">DNA damage</keyword>
<evidence type="ECO:0000313" key="11">
    <source>
        <dbReference type="Proteomes" id="UP001231616"/>
    </source>
</evidence>
<comment type="caution">
    <text evidence="10">The sequence shown here is derived from an EMBL/GenBank/DDBJ whole genome shotgun (WGS) entry which is preliminary data.</text>
</comment>
<comment type="function">
    <text evidence="1 8">Involved in DNA repair and RecF pathway recombination.</text>
</comment>
<evidence type="ECO:0000256" key="3">
    <source>
        <dbReference type="ARBA" id="ARBA00021310"/>
    </source>
</evidence>
<evidence type="ECO:0000256" key="8">
    <source>
        <dbReference type="HAMAP-Rule" id="MF_00201"/>
    </source>
</evidence>
<name>A0ABT9GWS8_9GAMM</name>
<keyword evidence="5 8" id="KW-0233">DNA recombination</keyword>
<dbReference type="Gene3D" id="1.20.1440.120">
    <property type="entry name" value="Recombination protein O, C-terminal domain"/>
    <property type="match status" value="1"/>
</dbReference>
<dbReference type="InterPro" id="IPR037278">
    <property type="entry name" value="ARFGAP/RecO"/>
</dbReference>
<feature type="domain" description="DNA replication/recombination mediator RecO N-terminal" evidence="9">
    <location>
        <begin position="22"/>
        <end position="86"/>
    </location>
</feature>
<evidence type="ECO:0000256" key="4">
    <source>
        <dbReference type="ARBA" id="ARBA00022763"/>
    </source>
</evidence>
<dbReference type="Pfam" id="PF11967">
    <property type="entry name" value="RecO_N"/>
    <property type="match status" value="1"/>
</dbReference>
<dbReference type="InterPro" id="IPR022572">
    <property type="entry name" value="DNA_rep/recomb_RecO_N"/>
</dbReference>
<dbReference type="HAMAP" id="MF_00201">
    <property type="entry name" value="RecO"/>
    <property type="match status" value="1"/>
</dbReference>
<dbReference type="InterPro" id="IPR003717">
    <property type="entry name" value="RecO"/>
</dbReference>
<dbReference type="PANTHER" id="PTHR33991:SF1">
    <property type="entry name" value="DNA REPAIR PROTEIN RECO"/>
    <property type="match status" value="1"/>
</dbReference>
<dbReference type="Pfam" id="PF02565">
    <property type="entry name" value="RecO_C"/>
    <property type="match status" value="1"/>
</dbReference>
<reference evidence="10 11" key="1">
    <citation type="submission" date="2023-08" db="EMBL/GenBank/DDBJ databases">
        <authorList>
            <person name="Joshi A."/>
            <person name="Thite S."/>
        </authorList>
    </citation>
    <scope>NUCLEOTIDE SEQUENCE [LARGE SCALE GENOMIC DNA]</scope>
    <source>
        <strain evidence="10 11">AC40</strain>
    </source>
</reference>
<dbReference type="RefSeq" id="WP_305892688.1">
    <property type="nucleotide sequence ID" value="NZ_JAUZVZ010000005.1"/>
</dbReference>
<organism evidence="10 11">
    <name type="scientific">Alkalimonas collagenimarina</name>
    <dbReference type="NCBI Taxonomy" id="400390"/>
    <lineage>
        <taxon>Bacteria</taxon>
        <taxon>Pseudomonadati</taxon>
        <taxon>Pseudomonadota</taxon>
        <taxon>Gammaproteobacteria</taxon>
        <taxon>Alkalimonas</taxon>
    </lineage>
</organism>
<evidence type="ECO:0000313" key="10">
    <source>
        <dbReference type="EMBL" id="MDP4535418.1"/>
    </source>
</evidence>
<protein>
    <recommendedName>
        <fullName evidence="3 8">DNA repair protein RecO</fullName>
    </recommendedName>
    <alternativeName>
        <fullName evidence="7 8">Recombination protein O</fullName>
    </alternativeName>
</protein>
<gene>
    <name evidence="8 10" type="primary">recO</name>
    <name evidence="10" type="ORF">Q3O60_04345</name>
</gene>
<proteinExistence type="inferred from homology"/>
<dbReference type="SUPFAM" id="SSF57863">
    <property type="entry name" value="ArfGap/RecO-like zinc finger"/>
    <property type="match status" value="1"/>
</dbReference>
<dbReference type="Gene3D" id="2.40.50.140">
    <property type="entry name" value="Nucleic acid-binding proteins"/>
    <property type="match status" value="1"/>
</dbReference>
<comment type="similarity">
    <text evidence="2 8">Belongs to the RecO family.</text>
</comment>
<dbReference type="Proteomes" id="UP001231616">
    <property type="component" value="Unassembled WGS sequence"/>
</dbReference>
<evidence type="ECO:0000256" key="1">
    <source>
        <dbReference type="ARBA" id="ARBA00003065"/>
    </source>
</evidence>
<keyword evidence="6 8" id="KW-0234">DNA repair</keyword>
<dbReference type="InterPro" id="IPR012340">
    <property type="entry name" value="NA-bd_OB-fold"/>
</dbReference>
<sequence>MMNARCEVWGMATSNRSDSWLSAYILHSRPLAEHKVILQLLLPEHGRLSAVARKNTGKQRSSLQPFQAILLQLTGQAELKSIRKLEEQGPALLLQGTSLYSGLYLNELLCRVWPDNLASDDLYALYERCLHRLALAGQQVDAIEIALRQFELALLTELGQPINWDSDASAQPLQPELFYQWQHDLGWIVSPQGWSGSLIQQVGAGDWGSVSCRRAAKQMSRAFLQPWLGTKPLASRALFQQRGH</sequence>
<evidence type="ECO:0000256" key="7">
    <source>
        <dbReference type="ARBA" id="ARBA00033409"/>
    </source>
</evidence>
<accession>A0ABT9GWS8</accession>
<dbReference type="PANTHER" id="PTHR33991">
    <property type="entry name" value="DNA REPAIR PROTEIN RECO"/>
    <property type="match status" value="1"/>
</dbReference>
<dbReference type="InterPro" id="IPR042242">
    <property type="entry name" value="RecO_C"/>
</dbReference>
<evidence type="ECO:0000256" key="6">
    <source>
        <dbReference type="ARBA" id="ARBA00023204"/>
    </source>
</evidence>
<evidence type="ECO:0000256" key="5">
    <source>
        <dbReference type="ARBA" id="ARBA00023172"/>
    </source>
</evidence>
<evidence type="ECO:0000256" key="2">
    <source>
        <dbReference type="ARBA" id="ARBA00007452"/>
    </source>
</evidence>
<keyword evidence="11" id="KW-1185">Reference proteome</keyword>
<dbReference type="NCBIfam" id="TIGR00613">
    <property type="entry name" value="reco"/>
    <property type="match status" value="1"/>
</dbReference>
<evidence type="ECO:0000259" key="9">
    <source>
        <dbReference type="Pfam" id="PF11967"/>
    </source>
</evidence>